<name>A0A0V7ZDZ9_9CYAN</name>
<keyword evidence="1" id="KW-1133">Transmembrane helix</keyword>
<dbReference type="Proteomes" id="UP000053372">
    <property type="component" value="Unassembled WGS sequence"/>
</dbReference>
<dbReference type="InterPro" id="IPR014315">
    <property type="entry name" value="ABC_heterocyst_DevB"/>
</dbReference>
<organism evidence="2 3">
    <name type="scientific">Mastigocoleus testarum BC008</name>
    <dbReference type="NCBI Taxonomy" id="371196"/>
    <lineage>
        <taxon>Bacteria</taxon>
        <taxon>Bacillati</taxon>
        <taxon>Cyanobacteriota</taxon>
        <taxon>Cyanophyceae</taxon>
        <taxon>Nostocales</taxon>
        <taxon>Hapalosiphonaceae</taxon>
        <taxon>Mastigocoleus</taxon>
    </lineage>
</organism>
<keyword evidence="1" id="KW-0812">Transmembrane</keyword>
<dbReference type="NCBIfam" id="TIGR02971">
    <property type="entry name" value="heterocyst_DevB"/>
    <property type="match status" value="1"/>
</dbReference>
<gene>
    <name evidence="2" type="ORF">BC008_38220</name>
</gene>
<dbReference type="PANTHER" id="PTHR30469">
    <property type="entry name" value="MULTIDRUG RESISTANCE PROTEIN MDTA"/>
    <property type="match status" value="1"/>
</dbReference>
<dbReference type="GO" id="GO:1990281">
    <property type="term" value="C:efflux pump complex"/>
    <property type="evidence" value="ECO:0007669"/>
    <property type="project" value="TreeGrafter"/>
</dbReference>
<evidence type="ECO:0000313" key="3">
    <source>
        <dbReference type="Proteomes" id="UP000053372"/>
    </source>
</evidence>
<dbReference type="OrthoDB" id="556614at2"/>
<dbReference type="PANTHER" id="PTHR30469:SF15">
    <property type="entry name" value="HLYD FAMILY OF SECRETION PROTEINS"/>
    <property type="match status" value="1"/>
</dbReference>
<reference evidence="2 3" key="1">
    <citation type="journal article" date="2015" name="Genome Announc.">
        <title>Draft Genome of the Euendolithic (true boring) Cyanobacterium Mastigocoleus testarum strain BC008.</title>
        <authorList>
            <person name="Guida B.S."/>
            <person name="Garcia-Pichel F."/>
        </authorList>
    </citation>
    <scope>NUCLEOTIDE SEQUENCE [LARGE SCALE GENOMIC DNA]</scope>
    <source>
        <strain evidence="2 3">BC008</strain>
    </source>
</reference>
<evidence type="ECO:0000256" key="1">
    <source>
        <dbReference type="SAM" id="Phobius"/>
    </source>
</evidence>
<keyword evidence="1" id="KW-0472">Membrane</keyword>
<proteinExistence type="predicted"/>
<evidence type="ECO:0000313" key="2">
    <source>
        <dbReference type="EMBL" id="KST62669.1"/>
    </source>
</evidence>
<dbReference type="Gene3D" id="2.40.30.170">
    <property type="match status" value="1"/>
</dbReference>
<dbReference type="GO" id="GO:0015562">
    <property type="term" value="F:efflux transmembrane transporter activity"/>
    <property type="evidence" value="ECO:0007669"/>
    <property type="project" value="TreeGrafter"/>
</dbReference>
<protein>
    <submittedName>
        <fullName evidence="2">Hemolysin D</fullName>
    </submittedName>
</protein>
<dbReference type="AlphaFoldDB" id="A0A0V7ZDZ9"/>
<comment type="caution">
    <text evidence="2">The sequence shown here is derived from an EMBL/GenBank/DDBJ whole genome shotgun (WGS) entry which is preliminary data.</text>
</comment>
<keyword evidence="3" id="KW-1185">Reference proteome</keyword>
<feature type="transmembrane region" description="Helical" evidence="1">
    <location>
        <begin position="20"/>
        <end position="40"/>
    </location>
</feature>
<dbReference type="SUPFAM" id="SSF111369">
    <property type="entry name" value="HlyD-like secretion proteins"/>
    <property type="match status" value="1"/>
</dbReference>
<accession>A0A0V7ZDZ9</accession>
<sequence>MSRLGESPRQNEESLGKSKLWWVIALTLPIVVAAGILATAKVEQLRTMTGVSVTPTAPATISVNAIGRLEPTGKVIKLSAPSSGLEAVSRVDRVLVREGQSIEKGETIAILDNLSTNQAVLSEARAKLQESRANLASIRTVSPRDIEAQIAVVNRLRAQLGAERNAQQATVTRLQVELQGERLVQQATVERLAVELEGQRNALTASVARILAEQRNAQVELRRYQNLYREGAISRQDFERTRLTAVTATQQLAETRANRTQIIASLRQQLAQARANQAKTVAIIREQLAEAKAIRAKTIASLQNQINEENAKLNRIRDVSPVDIQVAQAQVNNAIAAMRRAEAGVKLSYIKTPISGEVLQINTRPGESIGTESIAEVGKTDQMTAVAEVPEDSINKVRVGQKVSISSDNGSFNGQLQGRVTEIGRKVGKRDVLSTDPAADVDARVVEVKIALSENDSKKVAGLTNSKVVVEIFI</sequence>
<dbReference type="RefSeq" id="WP_027845038.1">
    <property type="nucleotide sequence ID" value="NZ_LMTZ01000151.1"/>
</dbReference>
<dbReference type="EMBL" id="LMTZ01000151">
    <property type="protein sequence ID" value="KST62669.1"/>
    <property type="molecule type" value="Genomic_DNA"/>
</dbReference>